<dbReference type="Proteomes" id="UP001610446">
    <property type="component" value="Unassembled WGS sequence"/>
</dbReference>
<dbReference type="EMBL" id="JBFXLU010000101">
    <property type="protein sequence ID" value="KAL2842203.1"/>
    <property type="molecule type" value="Genomic_DNA"/>
</dbReference>
<organism evidence="1 2">
    <name type="scientific">Aspergillus pseudoustus</name>
    <dbReference type="NCBI Taxonomy" id="1810923"/>
    <lineage>
        <taxon>Eukaryota</taxon>
        <taxon>Fungi</taxon>
        <taxon>Dikarya</taxon>
        <taxon>Ascomycota</taxon>
        <taxon>Pezizomycotina</taxon>
        <taxon>Eurotiomycetes</taxon>
        <taxon>Eurotiomycetidae</taxon>
        <taxon>Eurotiales</taxon>
        <taxon>Aspergillaceae</taxon>
        <taxon>Aspergillus</taxon>
        <taxon>Aspergillus subgen. Nidulantes</taxon>
    </lineage>
</organism>
<evidence type="ECO:0008006" key="3">
    <source>
        <dbReference type="Google" id="ProtNLM"/>
    </source>
</evidence>
<evidence type="ECO:0000313" key="1">
    <source>
        <dbReference type="EMBL" id="KAL2842203.1"/>
    </source>
</evidence>
<proteinExistence type="predicted"/>
<accession>A0ABR4JTA3</accession>
<protein>
    <recommendedName>
        <fullName evidence="3">Mitochondrial zinc maintenance protein 1, mitochondrial</fullName>
    </recommendedName>
</protein>
<keyword evidence="2" id="KW-1185">Reference proteome</keyword>
<name>A0ABR4JTA3_9EURO</name>
<reference evidence="1 2" key="1">
    <citation type="submission" date="2024-07" db="EMBL/GenBank/DDBJ databases">
        <title>Section-level genome sequencing and comparative genomics of Aspergillus sections Usti and Cavernicolus.</title>
        <authorList>
            <consortium name="Lawrence Berkeley National Laboratory"/>
            <person name="Nybo J.L."/>
            <person name="Vesth T.C."/>
            <person name="Theobald S."/>
            <person name="Frisvad J.C."/>
            <person name="Larsen T.O."/>
            <person name="Kjaerboelling I."/>
            <person name="Rothschild-Mancinelli K."/>
            <person name="Lyhne E.K."/>
            <person name="Kogle M.E."/>
            <person name="Barry K."/>
            <person name="Clum A."/>
            <person name="Na H."/>
            <person name="Ledsgaard L."/>
            <person name="Lin J."/>
            <person name="Lipzen A."/>
            <person name="Kuo A."/>
            <person name="Riley R."/>
            <person name="Mondo S."/>
            <person name="Labutti K."/>
            <person name="Haridas S."/>
            <person name="Pangalinan J."/>
            <person name="Salamov A.A."/>
            <person name="Simmons B.A."/>
            <person name="Magnuson J.K."/>
            <person name="Chen J."/>
            <person name="Drula E."/>
            <person name="Henrissat B."/>
            <person name="Wiebenga A."/>
            <person name="Lubbers R.J."/>
            <person name="Gomes A.C."/>
            <person name="Makela M.R."/>
            <person name="Stajich J."/>
            <person name="Grigoriev I.V."/>
            <person name="Mortensen U.H."/>
            <person name="De Vries R.P."/>
            <person name="Baker S.E."/>
            <person name="Andersen M.R."/>
        </authorList>
    </citation>
    <scope>NUCLEOTIDE SEQUENCE [LARGE SCALE GENOMIC DNA]</scope>
    <source>
        <strain evidence="1 2">CBS 123904</strain>
    </source>
</reference>
<comment type="caution">
    <text evidence="1">The sequence shown here is derived from an EMBL/GenBank/DDBJ whole genome shotgun (WGS) entry which is preliminary data.</text>
</comment>
<sequence>MKQITTTKQLSLKFDGSYVIPSVAARYLSASNHPIRPKIQWLTESRERNTLWWKVSAVELVNYTRVVRSWHARRAHAAFVDELKARGFDAKGRKLASDTQGSALTEKIGDHLKGTAVIHVRPGSIWGDYSSMRQEMKSVMDSLLKQQRSIQHHPHAKTDSRKMLDYYHWLRRPKKRKDKFVTEGRPKGAV</sequence>
<evidence type="ECO:0000313" key="2">
    <source>
        <dbReference type="Proteomes" id="UP001610446"/>
    </source>
</evidence>
<gene>
    <name evidence="1" type="ORF">BJY01DRAFT_216695</name>
</gene>